<feature type="compositionally biased region" description="Basic and acidic residues" evidence="6">
    <location>
        <begin position="300"/>
        <end position="323"/>
    </location>
</feature>
<protein>
    <submittedName>
        <fullName evidence="10">BHLH domain-containing protein</fullName>
    </submittedName>
</protein>
<dbReference type="CDD" id="cd11420">
    <property type="entry name" value="bHLH_E-protein"/>
    <property type="match status" value="1"/>
</dbReference>
<organism evidence="10">
    <name type="scientific">Thelazia callipaeda</name>
    <name type="common">Oriental eyeworm</name>
    <name type="synonym">Parasitic nematode</name>
    <dbReference type="NCBI Taxonomy" id="103827"/>
    <lineage>
        <taxon>Eukaryota</taxon>
        <taxon>Metazoa</taxon>
        <taxon>Ecdysozoa</taxon>
        <taxon>Nematoda</taxon>
        <taxon>Chromadorea</taxon>
        <taxon>Rhabditida</taxon>
        <taxon>Spirurina</taxon>
        <taxon>Spiruromorpha</taxon>
        <taxon>Thelazioidea</taxon>
        <taxon>Thelaziidae</taxon>
        <taxon>Thelazia</taxon>
    </lineage>
</organism>
<dbReference type="EMBL" id="UYYF01004350">
    <property type="protein sequence ID" value="VDN02867.1"/>
    <property type="molecule type" value="Genomic_DNA"/>
</dbReference>
<keyword evidence="9" id="KW-1185">Reference proteome</keyword>
<dbReference type="GO" id="GO:0000978">
    <property type="term" value="F:RNA polymerase II cis-regulatory region sequence-specific DNA binding"/>
    <property type="evidence" value="ECO:0007669"/>
    <property type="project" value="TreeGrafter"/>
</dbReference>
<evidence type="ECO:0000313" key="10">
    <source>
        <dbReference type="WBParaSite" id="TCLT_0000561301-mRNA-1"/>
    </source>
</evidence>
<keyword evidence="2" id="KW-0805">Transcription regulation</keyword>
<dbReference type="WBParaSite" id="TCLT_0000561301-mRNA-1">
    <property type="protein sequence ID" value="TCLT_0000561301-mRNA-1"/>
    <property type="gene ID" value="TCLT_0000561301"/>
</dbReference>
<dbReference type="PANTHER" id="PTHR11793">
    <property type="entry name" value="BASIC HELIX-LOOP-HELIX TRANSCRIPTION FACTOR"/>
    <property type="match status" value="1"/>
</dbReference>
<dbReference type="GO" id="GO:0005667">
    <property type="term" value="C:transcription regulator complex"/>
    <property type="evidence" value="ECO:0007669"/>
    <property type="project" value="TreeGrafter"/>
</dbReference>
<evidence type="ECO:0000313" key="9">
    <source>
        <dbReference type="Proteomes" id="UP000276776"/>
    </source>
</evidence>
<evidence type="ECO:0000256" key="6">
    <source>
        <dbReference type="SAM" id="MobiDB-lite"/>
    </source>
</evidence>
<name>A0A0N5CYS7_THECL</name>
<keyword evidence="5" id="KW-0539">Nucleus</keyword>
<dbReference type="OMA" id="ITHETPI"/>
<dbReference type="Pfam" id="PF00010">
    <property type="entry name" value="HLH"/>
    <property type="match status" value="1"/>
</dbReference>
<evidence type="ECO:0000256" key="5">
    <source>
        <dbReference type="ARBA" id="ARBA00023242"/>
    </source>
</evidence>
<dbReference type="GO" id="GO:0005634">
    <property type="term" value="C:nucleus"/>
    <property type="evidence" value="ECO:0007669"/>
    <property type="project" value="UniProtKB-SubCell"/>
</dbReference>
<evidence type="ECO:0000313" key="8">
    <source>
        <dbReference type="EMBL" id="VDN02867.1"/>
    </source>
</evidence>
<dbReference type="InterPro" id="IPR051098">
    <property type="entry name" value="NeuroDiff_E-box_TFs"/>
</dbReference>
<dbReference type="SUPFAM" id="SSF47459">
    <property type="entry name" value="HLH, helix-loop-helix DNA-binding domain"/>
    <property type="match status" value="1"/>
</dbReference>
<dbReference type="AlphaFoldDB" id="A0A0N5CYS7"/>
<dbReference type="GO" id="GO:0046983">
    <property type="term" value="F:protein dimerization activity"/>
    <property type="evidence" value="ECO:0007669"/>
    <property type="project" value="InterPro"/>
</dbReference>
<evidence type="ECO:0000259" key="7">
    <source>
        <dbReference type="PROSITE" id="PS50888"/>
    </source>
</evidence>
<dbReference type="Gene3D" id="4.10.280.10">
    <property type="entry name" value="Helix-loop-helix DNA-binding domain"/>
    <property type="match status" value="1"/>
</dbReference>
<dbReference type="PANTHER" id="PTHR11793:SF13">
    <property type="entry name" value="PROTEIN DAUGHTERLESS"/>
    <property type="match status" value="1"/>
</dbReference>
<accession>A0A0N5CYS7</accession>
<dbReference type="InterPro" id="IPR011598">
    <property type="entry name" value="bHLH_dom"/>
</dbReference>
<dbReference type="GO" id="GO:0000981">
    <property type="term" value="F:DNA-binding transcription factor activity, RNA polymerase II-specific"/>
    <property type="evidence" value="ECO:0007669"/>
    <property type="project" value="TreeGrafter"/>
</dbReference>
<proteinExistence type="predicted"/>
<comment type="subcellular location">
    <subcellularLocation>
        <location evidence="1">Nucleus</location>
    </subcellularLocation>
</comment>
<feature type="compositionally biased region" description="Low complexity" evidence="6">
    <location>
        <begin position="273"/>
        <end position="288"/>
    </location>
</feature>
<reference evidence="8 9" key="2">
    <citation type="submission" date="2018-11" db="EMBL/GenBank/DDBJ databases">
        <authorList>
            <consortium name="Pathogen Informatics"/>
        </authorList>
    </citation>
    <scope>NUCLEOTIDE SEQUENCE [LARGE SCALE GENOMIC DNA]</scope>
</reference>
<gene>
    <name evidence="8" type="ORF">TCLT_LOCUS5602</name>
</gene>
<dbReference type="InterPro" id="IPR036638">
    <property type="entry name" value="HLH_DNA-bd_sf"/>
</dbReference>
<evidence type="ECO:0000256" key="4">
    <source>
        <dbReference type="ARBA" id="ARBA00023163"/>
    </source>
</evidence>
<feature type="region of interest" description="Disordered" evidence="6">
    <location>
        <begin position="273"/>
        <end position="323"/>
    </location>
</feature>
<keyword evidence="3" id="KW-0238">DNA-binding</keyword>
<evidence type="ECO:0000256" key="2">
    <source>
        <dbReference type="ARBA" id="ARBA00023015"/>
    </source>
</evidence>
<dbReference type="STRING" id="103827.A0A0N5CYS7"/>
<dbReference type="Proteomes" id="UP000276776">
    <property type="component" value="Unassembled WGS sequence"/>
</dbReference>
<dbReference type="PROSITE" id="PS50888">
    <property type="entry name" value="BHLH"/>
    <property type="match status" value="1"/>
</dbReference>
<reference evidence="10" key="1">
    <citation type="submission" date="2017-02" db="UniProtKB">
        <authorList>
            <consortium name="WormBaseParasite"/>
        </authorList>
    </citation>
    <scope>IDENTIFICATION</scope>
</reference>
<dbReference type="SMART" id="SM00353">
    <property type="entry name" value="HLH"/>
    <property type="match status" value="1"/>
</dbReference>
<evidence type="ECO:0000256" key="3">
    <source>
        <dbReference type="ARBA" id="ARBA00023125"/>
    </source>
</evidence>
<keyword evidence="4" id="KW-0804">Transcription</keyword>
<dbReference type="OrthoDB" id="10034090at2759"/>
<dbReference type="GO" id="GO:0000785">
    <property type="term" value="C:chromatin"/>
    <property type="evidence" value="ECO:0007669"/>
    <property type="project" value="TreeGrafter"/>
</dbReference>
<sequence length="388" mass="42035">MMYSDSANYNSCYPLDNTQLIGSIHSHSDMNVGATAANTYWNNPSLQQQNSPYSHLTGAPPLPPNSYNGGMLPMHTAVEDDYTRSLGVTASVAYPVPVPVSVSAASTPTSGDIVEIGKLYDNSMSNHNVTVPPPIYSSHHNTTCYPQYFSSYVHPFAADGKHSPECLSNAFLGCTPTDMIRQEDVSAPLHFYPHSLQNPGAHIDDSRSVHMGAPLIPHTIDHYNAIPQVNGAATIRPDMVPGVGMIPVSREHFDYGTALNGGPVAAINGIPSATSTTSTVNSVPMNSVRVGNKKRSKSIKVVDSDDDNRSNDDREADRRSANNARERIRVKDINMAFKELGRMCAQHLQQGPDKTQTKLGVLHQAVAVITGLEEQVILKLCIFLSQNN</sequence>
<evidence type="ECO:0000256" key="1">
    <source>
        <dbReference type="ARBA" id="ARBA00004123"/>
    </source>
</evidence>
<feature type="domain" description="BHLH" evidence="7">
    <location>
        <begin position="317"/>
        <end position="372"/>
    </location>
</feature>